<evidence type="ECO:0000256" key="11">
    <source>
        <dbReference type="ARBA" id="ARBA00023136"/>
    </source>
</evidence>
<evidence type="ECO:0000313" key="16">
    <source>
        <dbReference type="Proteomes" id="UP001209854"/>
    </source>
</evidence>
<dbReference type="InterPro" id="IPR016174">
    <property type="entry name" value="Di-haem_cyt_TM"/>
</dbReference>
<comment type="caution">
    <text evidence="15">The sequence shown here is derived from an EMBL/GenBank/DDBJ whole genome shotgun (WGS) entry which is preliminary data.</text>
</comment>
<evidence type="ECO:0000256" key="3">
    <source>
        <dbReference type="ARBA" id="ARBA00022448"/>
    </source>
</evidence>
<dbReference type="InterPro" id="IPR011577">
    <property type="entry name" value="Cyt_b561_bac/Ni-Hgenase"/>
</dbReference>
<keyword evidence="6 13" id="KW-0812">Transmembrane</keyword>
<keyword evidence="10" id="KW-0408">Iron</keyword>
<dbReference type="InterPro" id="IPR052168">
    <property type="entry name" value="Cytochrome_b561_oxidase"/>
</dbReference>
<sequence>METEKYPVLMRFMHWLMAITILGMIGSGWFMAGLDPDVAPYKYDIYFWHKSFGVLSMLLIVARIIIRLSIKHPKLSETLPSFEKALAKLAHFSMYLLMIAVPVSGLLMSEFGGKPIPFFGLTLPEVIENNKEMAGLLHSIHTTIPFVFLGIICLHILGALRHRFMDSPENDVLKKML</sequence>
<keyword evidence="11 13" id="KW-0472">Membrane</keyword>
<keyword evidence="9 13" id="KW-1133">Transmembrane helix</keyword>
<keyword evidence="7" id="KW-0479">Metal-binding</keyword>
<evidence type="ECO:0000256" key="12">
    <source>
        <dbReference type="ARBA" id="ARBA00037975"/>
    </source>
</evidence>
<keyword evidence="16" id="KW-1185">Reference proteome</keyword>
<dbReference type="EMBL" id="JAPFCC010000001">
    <property type="protein sequence ID" value="MCW7555209.1"/>
    <property type="molecule type" value="Genomic_DNA"/>
</dbReference>
<dbReference type="Gene3D" id="1.20.950.20">
    <property type="entry name" value="Transmembrane di-heme cytochromes, Chain C"/>
    <property type="match status" value="2"/>
</dbReference>
<keyword evidence="3" id="KW-0813">Transport</keyword>
<reference evidence="15 16" key="1">
    <citation type="submission" date="2022-10" db="EMBL/GenBank/DDBJ databases">
        <title>High-quality genome sequences of two octocoral-associated bacteria, Endozoicomonas euniceicola EF212 and Endozoicomonas gorgoniicola PS125.</title>
        <authorList>
            <person name="Chiou Y.-J."/>
            <person name="Chen Y.-H."/>
        </authorList>
    </citation>
    <scope>NUCLEOTIDE SEQUENCE [LARGE SCALE GENOMIC DNA]</scope>
    <source>
        <strain evidence="15 16">PS125</strain>
    </source>
</reference>
<evidence type="ECO:0000256" key="7">
    <source>
        <dbReference type="ARBA" id="ARBA00022723"/>
    </source>
</evidence>
<comment type="cofactor">
    <cofactor evidence="1">
        <name>heme b</name>
        <dbReference type="ChEBI" id="CHEBI:60344"/>
    </cofactor>
</comment>
<evidence type="ECO:0000256" key="10">
    <source>
        <dbReference type="ARBA" id="ARBA00023004"/>
    </source>
</evidence>
<feature type="transmembrane region" description="Helical" evidence="13">
    <location>
        <begin position="12"/>
        <end position="34"/>
    </location>
</feature>
<feature type="domain" description="Cytochrome b561 bacterial/Ni-hydrogenase" evidence="14">
    <location>
        <begin position="6"/>
        <end position="176"/>
    </location>
</feature>
<dbReference type="SUPFAM" id="SSF81342">
    <property type="entry name" value="Transmembrane di-heme cytochromes"/>
    <property type="match status" value="1"/>
</dbReference>
<feature type="transmembrane region" description="Helical" evidence="13">
    <location>
        <begin position="46"/>
        <end position="66"/>
    </location>
</feature>
<dbReference type="PANTHER" id="PTHR30529:SF1">
    <property type="entry name" value="CYTOCHROME B561 HOMOLOG 2"/>
    <property type="match status" value="1"/>
</dbReference>
<evidence type="ECO:0000256" key="1">
    <source>
        <dbReference type="ARBA" id="ARBA00001970"/>
    </source>
</evidence>
<evidence type="ECO:0000313" key="15">
    <source>
        <dbReference type="EMBL" id="MCW7555209.1"/>
    </source>
</evidence>
<feature type="transmembrane region" description="Helical" evidence="13">
    <location>
        <begin position="86"/>
        <end position="108"/>
    </location>
</feature>
<keyword evidence="8" id="KW-0249">Electron transport</keyword>
<evidence type="ECO:0000256" key="8">
    <source>
        <dbReference type="ARBA" id="ARBA00022982"/>
    </source>
</evidence>
<evidence type="ECO:0000256" key="6">
    <source>
        <dbReference type="ARBA" id="ARBA00022692"/>
    </source>
</evidence>
<dbReference type="Proteomes" id="UP001209854">
    <property type="component" value="Unassembled WGS sequence"/>
</dbReference>
<protein>
    <submittedName>
        <fullName evidence="15">Cytochrome b</fullName>
    </submittedName>
</protein>
<dbReference type="PANTHER" id="PTHR30529">
    <property type="entry name" value="CYTOCHROME B561"/>
    <property type="match status" value="1"/>
</dbReference>
<accession>A0ABT3N1Y6</accession>
<feature type="transmembrane region" description="Helical" evidence="13">
    <location>
        <begin position="140"/>
        <end position="160"/>
    </location>
</feature>
<comment type="similarity">
    <text evidence="12">Belongs to the cytochrome b561 family.</text>
</comment>
<keyword evidence="4" id="KW-1003">Cell membrane</keyword>
<keyword evidence="5" id="KW-0349">Heme</keyword>
<organism evidence="15 16">
    <name type="scientific">Endozoicomonas gorgoniicola</name>
    <dbReference type="NCBI Taxonomy" id="1234144"/>
    <lineage>
        <taxon>Bacteria</taxon>
        <taxon>Pseudomonadati</taxon>
        <taxon>Pseudomonadota</taxon>
        <taxon>Gammaproteobacteria</taxon>
        <taxon>Oceanospirillales</taxon>
        <taxon>Endozoicomonadaceae</taxon>
        <taxon>Endozoicomonas</taxon>
    </lineage>
</organism>
<dbReference type="RefSeq" id="WP_262564984.1">
    <property type="nucleotide sequence ID" value="NZ_JAPFCC010000001.1"/>
</dbReference>
<evidence type="ECO:0000256" key="4">
    <source>
        <dbReference type="ARBA" id="ARBA00022475"/>
    </source>
</evidence>
<evidence type="ECO:0000256" key="2">
    <source>
        <dbReference type="ARBA" id="ARBA00004651"/>
    </source>
</evidence>
<evidence type="ECO:0000256" key="13">
    <source>
        <dbReference type="SAM" id="Phobius"/>
    </source>
</evidence>
<evidence type="ECO:0000256" key="9">
    <source>
        <dbReference type="ARBA" id="ARBA00022989"/>
    </source>
</evidence>
<proteinExistence type="inferred from homology"/>
<evidence type="ECO:0000259" key="14">
    <source>
        <dbReference type="Pfam" id="PF01292"/>
    </source>
</evidence>
<dbReference type="Pfam" id="PF01292">
    <property type="entry name" value="Ni_hydr_CYTB"/>
    <property type="match status" value="1"/>
</dbReference>
<evidence type="ECO:0000256" key="5">
    <source>
        <dbReference type="ARBA" id="ARBA00022617"/>
    </source>
</evidence>
<comment type="subcellular location">
    <subcellularLocation>
        <location evidence="2">Cell membrane</location>
        <topology evidence="2">Multi-pass membrane protein</topology>
    </subcellularLocation>
</comment>
<gene>
    <name evidence="15" type="ORF">NX722_21785</name>
</gene>
<name>A0ABT3N1Y6_9GAMM</name>